<reference evidence="2" key="2">
    <citation type="journal article" date="2020" name="Nat. Commun.">
        <title>Large-scale genome sequencing of mycorrhizal fungi provides insights into the early evolution of symbiotic traits.</title>
        <authorList>
            <person name="Miyauchi S."/>
            <person name="Kiss E."/>
            <person name="Kuo A."/>
            <person name="Drula E."/>
            <person name="Kohler A."/>
            <person name="Sanchez-Garcia M."/>
            <person name="Morin E."/>
            <person name="Andreopoulos B."/>
            <person name="Barry K.W."/>
            <person name="Bonito G."/>
            <person name="Buee M."/>
            <person name="Carver A."/>
            <person name="Chen C."/>
            <person name="Cichocki N."/>
            <person name="Clum A."/>
            <person name="Culley D."/>
            <person name="Crous P.W."/>
            <person name="Fauchery L."/>
            <person name="Girlanda M."/>
            <person name="Hayes R.D."/>
            <person name="Keri Z."/>
            <person name="LaButti K."/>
            <person name="Lipzen A."/>
            <person name="Lombard V."/>
            <person name="Magnuson J."/>
            <person name="Maillard F."/>
            <person name="Murat C."/>
            <person name="Nolan M."/>
            <person name="Ohm R.A."/>
            <person name="Pangilinan J."/>
            <person name="Pereira M.F."/>
            <person name="Perotto S."/>
            <person name="Peter M."/>
            <person name="Pfister S."/>
            <person name="Riley R."/>
            <person name="Sitrit Y."/>
            <person name="Stielow J.B."/>
            <person name="Szollosi G."/>
            <person name="Zifcakova L."/>
            <person name="Stursova M."/>
            <person name="Spatafora J.W."/>
            <person name="Tedersoo L."/>
            <person name="Vaario L.M."/>
            <person name="Yamada A."/>
            <person name="Yan M."/>
            <person name="Wang P."/>
            <person name="Xu J."/>
            <person name="Bruns T."/>
            <person name="Baldrian P."/>
            <person name="Vilgalys R."/>
            <person name="Dunand C."/>
            <person name="Henrissat B."/>
            <person name="Grigoriev I.V."/>
            <person name="Hibbett D."/>
            <person name="Nagy L.G."/>
            <person name="Martin F.M."/>
        </authorList>
    </citation>
    <scope>NUCLEOTIDE SEQUENCE</scope>
    <source>
        <strain evidence="2">BED1</strain>
    </source>
</reference>
<dbReference type="Proteomes" id="UP001194468">
    <property type="component" value="Unassembled WGS sequence"/>
</dbReference>
<name>A0AAD4BRC5_BOLED</name>
<reference evidence="2" key="1">
    <citation type="submission" date="2019-10" db="EMBL/GenBank/DDBJ databases">
        <authorList>
            <consortium name="DOE Joint Genome Institute"/>
            <person name="Kuo A."/>
            <person name="Miyauchi S."/>
            <person name="Kiss E."/>
            <person name="Drula E."/>
            <person name="Kohler A."/>
            <person name="Sanchez-Garcia M."/>
            <person name="Andreopoulos B."/>
            <person name="Barry K.W."/>
            <person name="Bonito G."/>
            <person name="Buee M."/>
            <person name="Carver A."/>
            <person name="Chen C."/>
            <person name="Cichocki N."/>
            <person name="Clum A."/>
            <person name="Culley D."/>
            <person name="Crous P.W."/>
            <person name="Fauchery L."/>
            <person name="Girlanda M."/>
            <person name="Hayes R."/>
            <person name="Keri Z."/>
            <person name="LaButti K."/>
            <person name="Lipzen A."/>
            <person name="Lombard V."/>
            <person name="Magnuson J."/>
            <person name="Maillard F."/>
            <person name="Morin E."/>
            <person name="Murat C."/>
            <person name="Nolan M."/>
            <person name="Ohm R."/>
            <person name="Pangilinan J."/>
            <person name="Pereira M."/>
            <person name="Perotto S."/>
            <person name="Peter M."/>
            <person name="Riley R."/>
            <person name="Sitrit Y."/>
            <person name="Stielow B."/>
            <person name="Szollosi G."/>
            <person name="Zifcakova L."/>
            <person name="Stursova M."/>
            <person name="Spatafora J.W."/>
            <person name="Tedersoo L."/>
            <person name="Vaario L.-M."/>
            <person name="Yamada A."/>
            <person name="Yan M."/>
            <person name="Wang P."/>
            <person name="Xu J."/>
            <person name="Bruns T."/>
            <person name="Baldrian P."/>
            <person name="Vilgalys R."/>
            <person name="Henrissat B."/>
            <person name="Grigoriev I.V."/>
            <person name="Hibbett D."/>
            <person name="Nagy L.G."/>
            <person name="Martin F.M."/>
        </authorList>
    </citation>
    <scope>NUCLEOTIDE SEQUENCE</scope>
    <source>
        <strain evidence="2">BED1</strain>
    </source>
</reference>
<sequence length="312" mass="35205">MQPTNLACVCLNDGASDINEQILFKPGRGNTCKLVAPTRYGRAWFHSPAGMDCEDVEDLSRSARSTFTEPDGTQRKLEIADPRESAVEGVGISPSGWFPQCSGERVSWWSARWPLHAKCENHDFLKMNMPTANKLMAPDVFQMSYKLHTVDGRKKDRPLKCGTGCEDRCERVQLKWMNKSWIKYIAQEWKKRKVIKKESVVVSKQTFQEPAVTFPATFGRGQLLRTDKTGGSGRGERRSKEGNKQRGVGSHRLVEVIAVPYLPVMFSSLEDKSTLIVLNSCPNRFKPFAMALAARLHEISLLWDHEVMSATQ</sequence>
<proteinExistence type="predicted"/>
<feature type="compositionally biased region" description="Basic and acidic residues" evidence="1">
    <location>
        <begin position="234"/>
        <end position="244"/>
    </location>
</feature>
<evidence type="ECO:0000313" key="2">
    <source>
        <dbReference type="EMBL" id="KAF8437662.1"/>
    </source>
</evidence>
<feature type="region of interest" description="Disordered" evidence="1">
    <location>
        <begin position="224"/>
        <end position="247"/>
    </location>
</feature>
<dbReference type="EMBL" id="WHUW01000018">
    <property type="protein sequence ID" value="KAF8437662.1"/>
    <property type="molecule type" value="Genomic_DNA"/>
</dbReference>
<organism evidence="2 3">
    <name type="scientific">Boletus edulis BED1</name>
    <dbReference type="NCBI Taxonomy" id="1328754"/>
    <lineage>
        <taxon>Eukaryota</taxon>
        <taxon>Fungi</taxon>
        <taxon>Dikarya</taxon>
        <taxon>Basidiomycota</taxon>
        <taxon>Agaricomycotina</taxon>
        <taxon>Agaricomycetes</taxon>
        <taxon>Agaricomycetidae</taxon>
        <taxon>Boletales</taxon>
        <taxon>Boletineae</taxon>
        <taxon>Boletaceae</taxon>
        <taxon>Boletoideae</taxon>
        <taxon>Boletus</taxon>
    </lineage>
</organism>
<gene>
    <name evidence="2" type="ORF">L210DRAFT_3505358</name>
</gene>
<accession>A0AAD4BRC5</accession>
<evidence type="ECO:0000256" key="1">
    <source>
        <dbReference type="SAM" id="MobiDB-lite"/>
    </source>
</evidence>
<dbReference type="AlphaFoldDB" id="A0AAD4BRC5"/>
<keyword evidence="3" id="KW-1185">Reference proteome</keyword>
<comment type="caution">
    <text evidence="2">The sequence shown here is derived from an EMBL/GenBank/DDBJ whole genome shotgun (WGS) entry which is preliminary data.</text>
</comment>
<evidence type="ECO:0000313" key="3">
    <source>
        <dbReference type="Proteomes" id="UP001194468"/>
    </source>
</evidence>
<protein>
    <submittedName>
        <fullName evidence="2">Uncharacterized protein</fullName>
    </submittedName>
</protein>